<feature type="region of interest" description="Disordered" evidence="1">
    <location>
        <begin position="97"/>
        <end position="147"/>
    </location>
</feature>
<evidence type="ECO:0000256" key="1">
    <source>
        <dbReference type="SAM" id="MobiDB-lite"/>
    </source>
</evidence>
<gene>
    <name evidence="2" type="ORF">CDAR_579871</name>
</gene>
<keyword evidence="3" id="KW-1185">Reference proteome</keyword>
<sequence length="147" mass="17655">METSNKQWRKERDPFRPVSLFKKSFNPGKLRRVKPSSETELQKGQKKMRRRRPAETRASSKEHPPNPHLNFKKCSRKRTRSTKCDGWVFGRFRRMETSNKQWRKERDPFRPVSLFKKSFNPGKLRRVKPSSSETELKKGQRRRPAET</sequence>
<feature type="compositionally biased region" description="Basic and acidic residues" evidence="1">
    <location>
        <begin position="53"/>
        <end position="65"/>
    </location>
</feature>
<proteinExistence type="predicted"/>
<dbReference type="Proteomes" id="UP001054837">
    <property type="component" value="Unassembled WGS sequence"/>
</dbReference>
<dbReference type="EMBL" id="BPLQ01003435">
    <property type="protein sequence ID" value="GIY00500.1"/>
    <property type="molecule type" value="Genomic_DNA"/>
</dbReference>
<feature type="compositionally biased region" description="Basic and acidic residues" evidence="1">
    <location>
        <begin position="97"/>
        <end position="109"/>
    </location>
</feature>
<feature type="compositionally biased region" description="Basic and acidic residues" evidence="1">
    <location>
        <begin position="134"/>
        <end position="147"/>
    </location>
</feature>
<evidence type="ECO:0000313" key="3">
    <source>
        <dbReference type="Proteomes" id="UP001054837"/>
    </source>
</evidence>
<evidence type="ECO:0000313" key="2">
    <source>
        <dbReference type="EMBL" id="GIY00500.1"/>
    </source>
</evidence>
<protein>
    <submittedName>
        <fullName evidence="2">Uncharacterized protein</fullName>
    </submittedName>
</protein>
<feature type="region of interest" description="Disordered" evidence="1">
    <location>
        <begin position="1"/>
        <end position="81"/>
    </location>
</feature>
<comment type="caution">
    <text evidence="2">The sequence shown here is derived from an EMBL/GenBank/DDBJ whole genome shotgun (WGS) entry which is preliminary data.</text>
</comment>
<accession>A0AAV4PXI4</accession>
<name>A0AAV4PXI4_9ARAC</name>
<dbReference type="AlphaFoldDB" id="A0AAV4PXI4"/>
<organism evidence="2 3">
    <name type="scientific">Caerostris darwini</name>
    <dbReference type="NCBI Taxonomy" id="1538125"/>
    <lineage>
        <taxon>Eukaryota</taxon>
        <taxon>Metazoa</taxon>
        <taxon>Ecdysozoa</taxon>
        <taxon>Arthropoda</taxon>
        <taxon>Chelicerata</taxon>
        <taxon>Arachnida</taxon>
        <taxon>Araneae</taxon>
        <taxon>Araneomorphae</taxon>
        <taxon>Entelegynae</taxon>
        <taxon>Araneoidea</taxon>
        <taxon>Araneidae</taxon>
        <taxon>Caerostris</taxon>
    </lineage>
</organism>
<feature type="compositionally biased region" description="Basic residues" evidence="1">
    <location>
        <begin position="70"/>
        <end position="81"/>
    </location>
</feature>
<reference evidence="2 3" key="1">
    <citation type="submission" date="2021-06" db="EMBL/GenBank/DDBJ databases">
        <title>Caerostris darwini draft genome.</title>
        <authorList>
            <person name="Kono N."/>
            <person name="Arakawa K."/>
        </authorList>
    </citation>
    <scope>NUCLEOTIDE SEQUENCE [LARGE SCALE GENOMIC DNA]</scope>
</reference>